<reference evidence="3 4" key="1">
    <citation type="journal article" date="2017" name="Mol. Biol. Evol.">
        <title>The 4-celled Tetrabaena socialis nuclear genome reveals the essential components for genetic control of cell number at the origin of multicellularity in the volvocine lineage.</title>
        <authorList>
            <person name="Featherston J."/>
            <person name="Arakaki Y."/>
            <person name="Hanschen E.R."/>
            <person name="Ferris P.J."/>
            <person name="Michod R.E."/>
            <person name="Olson B.J.S.C."/>
            <person name="Nozaki H."/>
            <person name="Durand P.M."/>
        </authorList>
    </citation>
    <scope>NUCLEOTIDE SEQUENCE [LARGE SCALE GENOMIC DNA]</scope>
    <source>
        <strain evidence="3 4">NIES-571</strain>
    </source>
</reference>
<dbReference type="AlphaFoldDB" id="A0A2J7ZPA2"/>
<sequence length="200" mass="21667">MGCGCSTPTPSPPQQSTADGGMGPAQPLQPVVAQIMLSYRANDTGPERLGGNGMTLRIMQWLESRGYTASVAETSLEGGSLWSRSIQRAILGCQVFIAVCSRGYGGTSWTLREYQLAHSMDKAILPLWHSGPYPPQELEIYMVGLQRLPKGNKPLVEMDFNVAMQEVLEHLNRIGCWPGAQQQELAELQAEASTAASSNT</sequence>
<dbReference type="GO" id="GO:0007165">
    <property type="term" value="P:signal transduction"/>
    <property type="evidence" value="ECO:0007669"/>
    <property type="project" value="InterPro"/>
</dbReference>
<dbReference type="SUPFAM" id="SSF52200">
    <property type="entry name" value="Toll/Interleukin receptor TIR domain"/>
    <property type="match status" value="1"/>
</dbReference>
<evidence type="ECO:0000313" key="3">
    <source>
        <dbReference type="EMBL" id="PNH02090.1"/>
    </source>
</evidence>
<dbReference type="Gene3D" id="3.40.50.10140">
    <property type="entry name" value="Toll/interleukin-1 receptor homology (TIR) domain"/>
    <property type="match status" value="1"/>
</dbReference>
<feature type="region of interest" description="Disordered" evidence="1">
    <location>
        <begin position="1"/>
        <end position="25"/>
    </location>
</feature>
<keyword evidence="4" id="KW-1185">Reference proteome</keyword>
<gene>
    <name evidence="3" type="ORF">TSOC_011963</name>
</gene>
<feature type="domain" description="TIR" evidence="2">
    <location>
        <begin position="31"/>
        <end position="193"/>
    </location>
</feature>
<dbReference type="Pfam" id="PF13676">
    <property type="entry name" value="TIR_2"/>
    <property type="match status" value="1"/>
</dbReference>
<proteinExistence type="predicted"/>
<dbReference type="InterPro" id="IPR035897">
    <property type="entry name" value="Toll_tir_struct_dom_sf"/>
</dbReference>
<evidence type="ECO:0000313" key="4">
    <source>
        <dbReference type="Proteomes" id="UP000236333"/>
    </source>
</evidence>
<accession>A0A2J7ZPA2</accession>
<name>A0A2J7ZPA2_9CHLO</name>
<organism evidence="3 4">
    <name type="scientific">Tetrabaena socialis</name>
    <dbReference type="NCBI Taxonomy" id="47790"/>
    <lineage>
        <taxon>Eukaryota</taxon>
        <taxon>Viridiplantae</taxon>
        <taxon>Chlorophyta</taxon>
        <taxon>core chlorophytes</taxon>
        <taxon>Chlorophyceae</taxon>
        <taxon>CS clade</taxon>
        <taxon>Chlamydomonadales</taxon>
        <taxon>Tetrabaenaceae</taxon>
        <taxon>Tetrabaena</taxon>
    </lineage>
</organism>
<dbReference type="InterPro" id="IPR000157">
    <property type="entry name" value="TIR_dom"/>
</dbReference>
<comment type="caution">
    <text evidence="3">The sequence shown here is derived from an EMBL/GenBank/DDBJ whole genome shotgun (WGS) entry which is preliminary data.</text>
</comment>
<dbReference type="EMBL" id="PGGS01000725">
    <property type="protein sequence ID" value="PNH02090.1"/>
    <property type="molecule type" value="Genomic_DNA"/>
</dbReference>
<protein>
    <recommendedName>
        <fullName evidence="2">TIR domain-containing protein</fullName>
    </recommendedName>
</protein>
<evidence type="ECO:0000259" key="2">
    <source>
        <dbReference type="PROSITE" id="PS50104"/>
    </source>
</evidence>
<dbReference type="OrthoDB" id="547020at2759"/>
<dbReference type="Proteomes" id="UP000236333">
    <property type="component" value="Unassembled WGS sequence"/>
</dbReference>
<dbReference type="PROSITE" id="PS50104">
    <property type="entry name" value="TIR"/>
    <property type="match status" value="1"/>
</dbReference>
<evidence type="ECO:0000256" key="1">
    <source>
        <dbReference type="SAM" id="MobiDB-lite"/>
    </source>
</evidence>